<protein>
    <submittedName>
        <fullName evidence="1">1299_t:CDS:1</fullName>
    </submittedName>
</protein>
<accession>A0A9N9HBZ8</accession>
<gene>
    <name evidence="1" type="ORF">DERYTH_LOCUS10784</name>
</gene>
<keyword evidence="2" id="KW-1185">Reference proteome</keyword>
<reference evidence="1" key="1">
    <citation type="submission" date="2021-06" db="EMBL/GenBank/DDBJ databases">
        <authorList>
            <person name="Kallberg Y."/>
            <person name="Tangrot J."/>
            <person name="Rosling A."/>
        </authorList>
    </citation>
    <scope>NUCLEOTIDE SEQUENCE</scope>
    <source>
        <strain evidence="1">MA453B</strain>
    </source>
</reference>
<sequence length="77" mass="8753">MNSYINTGTFSDKNEVGLLDIFIAADEMELLEIKQQVENCLLGFKTAWRFPKDFITIFRPSTLLIGQRPNSILCAPD</sequence>
<organism evidence="1 2">
    <name type="scientific">Dentiscutata erythropus</name>
    <dbReference type="NCBI Taxonomy" id="1348616"/>
    <lineage>
        <taxon>Eukaryota</taxon>
        <taxon>Fungi</taxon>
        <taxon>Fungi incertae sedis</taxon>
        <taxon>Mucoromycota</taxon>
        <taxon>Glomeromycotina</taxon>
        <taxon>Glomeromycetes</taxon>
        <taxon>Diversisporales</taxon>
        <taxon>Gigasporaceae</taxon>
        <taxon>Dentiscutata</taxon>
    </lineage>
</organism>
<dbReference type="AlphaFoldDB" id="A0A9N9HBZ8"/>
<dbReference type="EMBL" id="CAJVPY010006413">
    <property type="protein sequence ID" value="CAG8662385.1"/>
    <property type="molecule type" value="Genomic_DNA"/>
</dbReference>
<comment type="caution">
    <text evidence="1">The sequence shown here is derived from an EMBL/GenBank/DDBJ whole genome shotgun (WGS) entry which is preliminary data.</text>
</comment>
<evidence type="ECO:0000313" key="2">
    <source>
        <dbReference type="Proteomes" id="UP000789405"/>
    </source>
</evidence>
<dbReference type="Proteomes" id="UP000789405">
    <property type="component" value="Unassembled WGS sequence"/>
</dbReference>
<proteinExistence type="predicted"/>
<evidence type="ECO:0000313" key="1">
    <source>
        <dbReference type="EMBL" id="CAG8662385.1"/>
    </source>
</evidence>
<name>A0A9N9HBZ8_9GLOM</name>
<dbReference type="OrthoDB" id="408604at2759"/>